<dbReference type="AlphaFoldDB" id="A0A1T3C6E8"/>
<comment type="caution">
    <text evidence="2">The sequence shown here is derived from an EMBL/GenBank/DDBJ whole genome shotgun (WGS) entry which is preliminary data.</text>
</comment>
<name>A0A1T3C6E8_9HYPO</name>
<feature type="region of interest" description="Disordered" evidence="1">
    <location>
        <begin position="58"/>
        <end position="97"/>
    </location>
</feature>
<accession>A0A1T3C6E8</accession>
<feature type="compositionally biased region" description="Basic and acidic residues" evidence="1">
    <location>
        <begin position="58"/>
        <end position="71"/>
    </location>
</feature>
<evidence type="ECO:0000256" key="1">
    <source>
        <dbReference type="SAM" id="MobiDB-lite"/>
    </source>
</evidence>
<feature type="compositionally biased region" description="Polar residues" evidence="1">
    <location>
        <begin position="72"/>
        <end position="97"/>
    </location>
</feature>
<proteinExistence type="predicted"/>
<reference evidence="2 3" key="1">
    <citation type="submission" date="2016-04" db="EMBL/GenBank/DDBJ databases">
        <title>Multiple horizontal gene transfer events from other fungi enriched the ability of the initially mycotrophic fungus Trichoderma (Ascomycota) to feed on dead plant biomass.</title>
        <authorList>
            <person name="Atanasova L."/>
            <person name="Chenthamara K."/>
            <person name="Zhang J."/>
            <person name="Grujic M."/>
            <person name="Henrissat B."/>
            <person name="Kuo A."/>
            <person name="Aertz A."/>
            <person name="Salamov A."/>
            <person name="Lipzen A."/>
            <person name="Labutti K."/>
            <person name="Barry K."/>
            <person name="Miao Y."/>
            <person name="Rahimi M.J."/>
            <person name="Shen Q."/>
            <person name="Grigoriev I.V."/>
            <person name="Kubicek C.P."/>
            <person name="Druzhinina I.S."/>
        </authorList>
    </citation>
    <scope>NUCLEOTIDE SEQUENCE [LARGE SCALE GENOMIC DNA]</scope>
    <source>
        <strain evidence="2 3">NJAU 4742</strain>
    </source>
</reference>
<dbReference type="Proteomes" id="UP000191004">
    <property type="component" value="Unassembled WGS sequence"/>
</dbReference>
<keyword evidence="3" id="KW-1185">Reference proteome</keyword>
<dbReference type="EMBL" id="LVVK01000023">
    <property type="protein sequence ID" value="OPB36664.1"/>
    <property type="molecule type" value="Genomic_DNA"/>
</dbReference>
<evidence type="ECO:0000313" key="3">
    <source>
        <dbReference type="Proteomes" id="UP000191004"/>
    </source>
</evidence>
<evidence type="ECO:0000313" key="2">
    <source>
        <dbReference type="EMBL" id="OPB36664.1"/>
    </source>
</evidence>
<organism evidence="2 3">
    <name type="scientific">Trichoderma guizhouense</name>
    <dbReference type="NCBI Taxonomy" id="1491466"/>
    <lineage>
        <taxon>Eukaryota</taxon>
        <taxon>Fungi</taxon>
        <taxon>Dikarya</taxon>
        <taxon>Ascomycota</taxon>
        <taxon>Pezizomycotina</taxon>
        <taxon>Sordariomycetes</taxon>
        <taxon>Hypocreomycetidae</taxon>
        <taxon>Hypocreales</taxon>
        <taxon>Hypocreaceae</taxon>
        <taxon>Trichoderma</taxon>
    </lineage>
</organism>
<gene>
    <name evidence="2" type="ORF">A0O28_0057440</name>
</gene>
<protein>
    <submittedName>
        <fullName evidence="2">Uncharacterized protein</fullName>
    </submittedName>
</protein>
<sequence length="97" mass="10786">MFFYQTNEGEIAHLTKHGSLPAAKPHLVCVFGPTRDRTAICSIQRIENSDKILLVLRDDRSESSPHTRDATETTASGSTDPMDWVQTTNQSLDNSPK</sequence>